<feature type="transmembrane region" description="Helical" evidence="5">
    <location>
        <begin position="400"/>
        <end position="421"/>
    </location>
</feature>
<evidence type="ECO:0000256" key="3">
    <source>
        <dbReference type="ARBA" id="ARBA00022989"/>
    </source>
</evidence>
<feature type="domain" description="Neurotransmitter-gated ion-channel ligand-binding" evidence="6">
    <location>
        <begin position="37"/>
        <end position="237"/>
    </location>
</feature>
<keyword evidence="5" id="KW-0407">Ion channel</keyword>
<dbReference type="InterPro" id="IPR036719">
    <property type="entry name" value="Neuro-gated_channel_TM_sf"/>
</dbReference>
<evidence type="ECO:0000256" key="4">
    <source>
        <dbReference type="ARBA" id="ARBA00023136"/>
    </source>
</evidence>
<feature type="domain" description="Neurotransmitter-gated ion-channel transmembrane" evidence="7">
    <location>
        <begin position="246"/>
        <end position="372"/>
    </location>
</feature>
<protein>
    <submittedName>
        <fullName evidence="8">ACHB-like protein</fullName>
    </submittedName>
</protein>
<feature type="transmembrane region" description="Helical" evidence="5">
    <location>
        <begin position="303"/>
        <end position="323"/>
    </location>
</feature>
<dbReference type="SUPFAM" id="SSF90112">
    <property type="entry name" value="Neurotransmitter-gated ion-channel transmembrane pore"/>
    <property type="match status" value="1"/>
</dbReference>
<dbReference type="PRINTS" id="PR00252">
    <property type="entry name" value="NRIONCHANNEL"/>
</dbReference>
<comment type="similarity">
    <text evidence="5">Belongs to the ligand-gated ion channel (TC 1.A.9) family.</text>
</comment>
<dbReference type="CDD" id="cd19051">
    <property type="entry name" value="LGIC_TM_cation"/>
    <property type="match status" value="1"/>
</dbReference>
<keyword evidence="3 5" id="KW-1133">Transmembrane helix</keyword>
<dbReference type="SUPFAM" id="SSF63712">
    <property type="entry name" value="Nicotinic receptor ligand binding domain-like"/>
    <property type="match status" value="1"/>
</dbReference>
<evidence type="ECO:0000256" key="1">
    <source>
        <dbReference type="ARBA" id="ARBA00004141"/>
    </source>
</evidence>
<keyword evidence="5" id="KW-0732">Signal</keyword>
<dbReference type="InterPro" id="IPR006202">
    <property type="entry name" value="Neur_chan_lig-bd"/>
</dbReference>
<name>A0ABY7DEJ6_MYAAR</name>
<dbReference type="Gene3D" id="1.20.58.390">
    <property type="entry name" value="Neurotransmitter-gated ion-channel transmembrane domain"/>
    <property type="match status" value="1"/>
</dbReference>
<dbReference type="Gene3D" id="2.70.170.10">
    <property type="entry name" value="Neurotransmitter-gated ion-channel ligand-binding domain"/>
    <property type="match status" value="1"/>
</dbReference>
<dbReference type="InterPro" id="IPR038050">
    <property type="entry name" value="Neuro_actylchol_rec"/>
</dbReference>
<proteinExistence type="inferred from homology"/>
<evidence type="ECO:0000259" key="7">
    <source>
        <dbReference type="Pfam" id="PF02932"/>
    </source>
</evidence>
<dbReference type="PANTHER" id="PTHR18945">
    <property type="entry name" value="NEUROTRANSMITTER GATED ION CHANNEL"/>
    <property type="match status" value="1"/>
</dbReference>
<dbReference type="Pfam" id="PF02931">
    <property type="entry name" value="Neur_chan_LBD"/>
    <property type="match status" value="1"/>
</dbReference>
<evidence type="ECO:0000256" key="5">
    <source>
        <dbReference type="RuleBase" id="RU000687"/>
    </source>
</evidence>
<keyword evidence="9" id="KW-1185">Reference proteome</keyword>
<keyword evidence="5" id="KW-0813">Transport</keyword>
<feature type="chain" id="PRO_5044959352" evidence="5">
    <location>
        <begin position="26"/>
        <end position="424"/>
    </location>
</feature>
<feature type="transmembrane region" description="Helical" evidence="5">
    <location>
        <begin position="270"/>
        <end position="291"/>
    </location>
</feature>
<dbReference type="Proteomes" id="UP001164746">
    <property type="component" value="Chromosome 1"/>
</dbReference>
<accession>A0ABY7DEJ6</accession>
<dbReference type="PROSITE" id="PS00236">
    <property type="entry name" value="NEUROTR_ION_CHANNEL"/>
    <property type="match status" value="1"/>
</dbReference>
<dbReference type="InterPro" id="IPR006201">
    <property type="entry name" value="Neur_channel"/>
</dbReference>
<dbReference type="InterPro" id="IPR036734">
    <property type="entry name" value="Neur_chan_lig-bd_sf"/>
</dbReference>
<evidence type="ECO:0000256" key="2">
    <source>
        <dbReference type="ARBA" id="ARBA00022692"/>
    </source>
</evidence>
<organism evidence="8 9">
    <name type="scientific">Mya arenaria</name>
    <name type="common">Soft-shell clam</name>
    <dbReference type="NCBI Taxonomy" id="6604"/>
    <lineage>
        <taxon>Eukaryota</taxon>
        <taxon>Metazoa</taxon>
        <taxon>Spiralia</taxon>
        <taxon>Lophotrochozoa</taxon>
        <taxon>Mollusca</taxon>
        <taxon>Bivalvia</taxon>
        <taxon>Autobranchia</taxon>
        <taxon>Heteroconchia</taxon>
        <taxon>Euheterodonta</taxon>
        <taxon>Imparidentia</taxon>
        <taxon>Neoheterodontei</taxon>
        <taxon>Myida</taxon>
        <taxon>Myoidea</taxon>
        <taxon>Myidae</taxon>
        <taxon>Mya</taxon>
    </lineage>
</organism>
<keyword evidence="4 5" id="KW-0472">Membrane</keyword>
<dbReference type="InterPro" id="IPR018000">
    <property type="entry name" value="Neurotransmitter_ion_chnl_CS"/>
</dbReference>
<feature type="transmembrane region" description="Helical" evidence="5">
    <location>
        <begin position="238"/>
        <end position="263"/>
    </location>
</feature>
<dbReference type="Pfam" id="PF02932">
    <property type="entry name" value="Neur_chan_memb"/>
    <property type="match status" value="1"/>
</dbReference>
<evidence type="ECO:0000259" key="6">
    <source>
        <dbReference type="Pfam" id="PF02931"/>
    </source>
</evidence>
<dbReference type="EMBL" id="CP111012">
    <property type="protein sequence ID" value="WAQ95162.1"/>
    <property type="molecule type" value="Genomic_DNA"/>
</dbReference>
<keyword evidence="2 5" id="KW-0812">Transmembrane</keyword>
<evidence type="ECO:0000313" key="8">
    <source>
        <dbReference type="EMBL" id="WAQ95162.1"/>
    </source>
</evidence>
<keyword evidence="5" id="KW-0406">Ion transport</keyword>
<comment type="subcellular location">
    <subcellularLocation>
        <location evidence="1">Membrane</location>
        <topology evidence="1">Multi-pass membrane protein</topology>
    </subcellularLocation>
</comment>
<sequence length="424" mass="48053">MLGSTMHRMICTLTTCLILATFSTSTIDGQTWNGTRDLLGRLMDGYDRRIRPVRNQSHSVHIRVNFELYTFKEIDEISGTFSVAGNLELIWRDENLSWDPSKHEGVYSLVVPLTEIWYPALLLANPDASDVTIQDDDRMDVRIVFDGSVYLYPTGIIASFCDIRLLYYPFDKQTCGLIFYVRGFSSDEIVLEDGESYLSSNYSGNGAWNLINKTKSVDVLSNASTYFATFTYEIERKWLFAMVNMLFPLVFLSVLNLLVFVLPPDSGERVSFTVTILLAIAVFLTLVGDSLPKVSEPFPVFCYYLLAMLSLSTAMTIVTIVNLRIFHKDPSKKPPALTACLVNVLMCYSCTPKRKKEIYRTTLSQTNETQMNGSTHQSIQSDHVARKTVTWKDVSHAVDIMSILIFVLACLFLNVYFLLFLQAQ</sequence>
<feature type="signal peptide" evidence="5">
    <location>
        <begin position="1"/>
        <end position="25"/>
    </location>
</feature>
<reference evidence="8" key="1">
    <citation type="submission" date="2022-11" db="EMBL/GenBank/DDBJ databases">
        <title>Centuries of genome instability and evolution in soft-shell clam transmissible cancer (bioRxiv).</title>
        <authorList>
            <person name="Hart S.F.M."/>
            <person name="Yonemitsu M.A."/>
            <person name="Giersch R.M."/>
            <person name="Beal B.F."/>
            <person name="Arriagada G."/>
            <person name="Davis B.W."/>
            <person name="Ostrander E.A."/>
            <person name="Goff S.P."/>
            <person name="Metzger M.J."/>
        </authorList>
    </citation>
    <scope>NUCLEOTIDE SEQUENCE</scope>
    <source>
        <strain evidence="8">MELC-2E11</strain>
        <tissue evidence="8">Siphon/mantle</tissue>
    </source>
</reference>
<dbReference type="InterPro" id="IPR006029">
    <property type="entry name" value="Neurotrans-gated_channel_TM"/>
</dbReference>
<gene>
    <name evidence="8" type="ORF">MAR_007633</name>
</gene>
<evidence type="ECO:0000313" key="9">
    <source>
        <dbReference type="Proteomes" id="UP001164746"/>
    </source>
</evidence>
<dbReference type="CDD" id="cd18989">
    <property type="entry name" value="LGIC_ECD_cation"/>
    <property type="match status" value="1"/>
</dbReference>